<evidence type="ECO:0008006" key="4">
    <source>
        <dbReference type="Google" id="ProtNLM"/>
    </source>
</evidence>
<reference evidence="3" key="1">
    <citation type="journal article" date="2014" name="Front. Microbiol.">
        <title>High frequency of phylogenetically diverse reductive dehalogenase-homologous genes in deep subseafloor sedimentary metagenomes.</title>
        <authorList>
            <person name="Kawai M."/>
            <person name="Futagami T."/>
            <person name="Toyoda A."/>
            <person name="Takaki Y."/>
            <person name="Nishi S."/>
            <person name="Hori S."/>
            <person name="Arai W."/>
            <person name="Tsubouchi T."/>
            <person name="Morono Y."/>
            <person name="Uchiyama I."/>
            <person name="Ito T."/>
            <person name="Fujiyama A."/>
            <person name="Inagaki F."/>
            <person name="Takami H."/>
        </authorList>
    </citation>
    <scope>NUCLEOTIDE SEQUENCE</scope>
    <source>
        <strain evidence="3">Expedition CK06-06</strain>
    </source>
</reference>
<dbReference type="InterPro" id="IPR037136">
    <property type="entry name" value="RNA3'_phos_cyclase_dom_sf"/>
</dbReference>
<evidence type="ECO:0000259" key="2">
    <source>
        <dbReference type="Pfam" id="PF05189"/>
    </source>
</evidence>
<dbReference type="SUPFAM" id="SSF52913">
    <property type="entry name" value="RNA 3'-terminal phosphate cyclase, RPTC, insert domain"/>
    <property type="match status" value="1"/>
</dbReference>
<dbReference type="Pfam" id="PF01137">
    <property type="entry name" value="RTC"/>
    <property type="match status" value="1"/>
</dbReference>
<evidence type="ECO:0000313" key="3">
    <source>
        <dbReference type="EMBL" id="GAF84897.1"/>
    </source>
</evidence>
<dbReference type="GO" id="GO:0006396">
    <property type="term" value="P:RNA processing"/>
    <property type="evidence" value="ECO:0007669"/>
    <property type="project" value="InterPro"/>
</dbReference>
<protein>
    <recommendedName>
        <fullName evidence="4">RNA 3'-terminal phosphate cyclase domain-containing protein</fullName>
    </recommendedName>
</protein>
<dbReference type="PANTHER" id="PTHR11096:SF0">
    <property type="entry name" value="RNA 3'-TERMINAL PHOSPHATE CYCLASE"/>
    <property type="match status" value="1"/>
</dbReference>
<dbReference type="InterPro" id="IPR036553">
    <property type="entry name" value="RPTC_insert"/>
</dbReference>
<dbReference type="GO" id="GO:0003963">
    <property type="term" value="F:RNA-3'-phosphate cyclase activity"/>
    <property type="evidence" value="ECO:0007669"/>
    <property type="project" value="TreeGrafter"/>
</dbReference>
<feature type="domain" description="RNA 3'-terminal phosphate cyclase" evidence="1">
    <location>
        <begin position="1"/>
        <end position="259"/>
    </location>
</feature>
<dbReference type="InterPro" id="IPR013791">
    <property type="entry name" value="RNA3'-term_phos_cycl_insert"/>
</dbReference>
<dbReference type="Pfam" id="PF05189">
    <property type="entry name" value="RTC_insert"/>
    <property type="match status" value="1"/>
</dbReference>
<dbReference type="Gene3D" id="3.65.10.20">
    <property type="entry name" value="RNA 3'-terminal phosphate cyclase domain"/>
    <property type="match status" value="2"/>
</dbReference>
<dbReference type="SUPFAM" id="SSF55205">
    <property type="entry name" value="EPT/RTPC-like"/>
    <property type="match status" value="1"/>
</dbReference>
<feature type="non-terminal residue" evidence="3">
    <location>
        <position position="260"/>
    </location>
</feature>
<dbReference type="InterPro" id="IPR000228">
    <property type="entry name" value="RNA3'_term_phos_cyc"/>
</dbReference>
<comment type="caution">
    <text evidence="3">The sequence shown here is derived from an EMBL/GenBank/DDBJ whole genome shotgun (WGS) entry which is preliminary data.</text>
</comment>
<organism evidence="3">
    <name type="scientific">marine sediment metagenome</name>
    <dbReference type="NCBI Taxonomy" id="412755"/>
    <lineage>
        <taxon>unclassified sequences</taxon>
        <taxon>metagenomes</taxon>
        <taxon>ecological metagenomes</taxon>
    </lineage>
</organism>
<gene>
    <name evidence="3" type="ORF">S01H1_09660</name>
</gene>
<proteinExistence type="predicted"/>
<dbReference type="PANTHER" id="PTHR11096">
    <property type="entry name" value="RNA 3' TERMINAL PHOSPHATE CYCLASE"/>
    <property type="match status" value="1"/>
</dbReference>
<dbReference type="EMBL" id="BARS01004936">
    <property type="protein sequence ID" value="GAF84897.1"/>
    <property type="molecule type" value="Genomic_DNA"/>
</dbReference>
<feature type="domain" description="RNA 3'-terminal phosphate cyclase insert" evidence="2">
    <location>
        <begin position="127"/>
        <end position="221"/>
    </location>
</feature>
<evidence type="ECO:0000259" key="1">
    <source>
        <dbReference type="Pfam" id="PF01137"/>
    </source>
</evidence>
<sequence length="260" mass="27696">MSEGAVEGAEIGSTEIRYTPGKEIRGGYHNWDIGTGGSSTMLAMSVLPLACFAGESTTFRISGGLFQDFAPSAYHMKHVLFPALGRMGIYADLEIERPGYAEHGGGVIKVSVAPVAGKIAAVKLRGRGQIREVRGIALSSHLRRISVSDRMAKKCSGILRQEGYDARTEAVYDATASHEGAALAIWTEAGGCFFGSDRAGRKGRRAEGIGSYVANNLIEDINSGATVDRFLADQLIIYAALAEGITEYIVPRVTAHIEAN</sequence>
<dbReference type="AlphaFoldDB" id="X0T9M5"/>
<accession>X0T9M5</accession>
<dbReference type="InterPro" id="IPR013792">
    <property type="entry name" value="RNA3'P_cycl/enolpyr_Trfase_a/b"/>
</dbReference>
<dbReference type="InterPro" id="IPR023797">
    <property type="entry name" value="RNA3'_phos_cyclase_dom"/>
</dbReference>
<name>X0T9M5_9ZZZZ</name>